<dbReference type="PANTHER" id="PTHR13483:SF11">
    <property type="entry name" value="ZINC FINGER HIT DOMAIN-CONTAINING PROTEIN 3"/>
    <property type="match status" value="1"/>
</dbReference>
<evidence type="ECO:0000256" key="1">
    <source>
        <dbReference type="ARBA" id="ARBA00022499"/>
    </source>
</evidence>
<evidence type="ECO:0000259" key="15">
    <source>
        <dbReference type="PROSITE" id="PS51083"/>
    </source>
</evidence>
<dbReference type="GO" id="GO:0005634">
    <property type="term" value="C:nucleus"/>
    <property type="evidence" value="ECO:0007669"/>
    <property type="project" value="TreeGrafter"/>
</dbReference>
<evidence type="ECO:0000256" key="6">
    <source>
        <dbReference type="ARBA" id="ARBA00022833"/>
    </source>
</evidence>
<evidence type="ECO:0000256" key="11">
    <source>
        <dbReference type="ARBA" id="ARBA00068630"/>
    </source>
</evidence>
<dbReference type="InterPro" id="IPR007529">
    <property type="entry name" value="Znf_HIT"/>
</dbReference>
<evidence type="ECO:0000256" key="14">
    <source>
        <dbReference type="SAM" id="MobiDB-lite"/>
    </source>
</evidence>
<feature type="domain" description="HIT-type" evidence="15">
    <location>
        <begin position="10"/>
        <end position="44"/>
    </location>
</feature>
<keyword evidence="2" id="KW-0690">Ribosome biogenesis</keyword>
<evidence type="ECO:0000256" key="8">
    <source>
        <dbReference type="ARBA" id="ARBA00049598"/>
    </source>
</evidence>
<evidence type="ECO:0000256" key="3">
    <source>
        <dbReference type="ARBA" id="ARBA00022553"/>
    </source>
</evidence>
<comment type="function">
    <text evidence="8">Required for box C/D snoRNAs accumulation involved in snoRNA processing, snoRNA transport to the nucleolus and ribosome biogenesis.</text>
</comment>
<keyword evidence="4" id="KW-0479">Metal-binding</keyword>
<reference evidence="16 17" key="1">
    <citation type="submission" date="2015-04" db="EMBL/GenBank/DDBJ databases">
        <authorList>
            <person name="Syromyatnikov M.Y."/>
            <person name="Popov V.N."/>
        </authorList>
    </citation>
    <scope>NUCLEOTIDE SEQUENCE [LARGE SCALE GENOMIC DNA]</scope>
    <source>
        <strain evidence="16">WF-38-12</strain>
    </source>
</reference>
<evidence type="ECO:0000256" key="7">
    <source>
        <dbReference type="ARBA" id="ARBA00022843"/>
    </source>
</evidence>
<dbReference type="Pfam" id="PF25790">
    <property type="entry name" value="BCD1"/>
    <property type="match status" value="1"/>
</dbReference>
<evidence type="ECO:0000256" key="9">
    <source>
        <dbReference type="ARBA" id="ARBA00049654"/>
    </source>
</evidence>
<feature type="compositionally biased region" description="Basic and acidic residues" evidence="14">
    <location>
        <begin position="93"/>
        <end position="103"/>
    </location>
</feature>
<dbReference type="GO" id="GO:0000463">
    <property type="term" value="P:maturation of LSU-rRNA from tricistronic rRNA transcript (SSU-rRNA, 5.8S rRNA, LSU-rRNA)"/>
    <property type="evidence" value="ECO:0007669"/>
    <property type="project" value="TreeGrafter"/>
</dbReference>
<dbReference type="EMBL" id="CVMT01000001">
    <property type="protein sequence ID" value="CRG83776.1"/>
    <property type="molecule type" value="Genomic_DNA"/>
</dbReference>
<keyword evidence="6" id="KW-0862">Zinc</keyword>
<dbReference type="CDD" id="cd23023">
    <property type="entry name" value="zf-HIT_BCD1"/>
    <property type="match status" value="1"/>
</dbReference>
<dbReference type="OrthoDB" id="272357at2759"/>
<protein>
    <recommendedName>
        <fullName evidence="11">Box C/D snoRNA protein 1</fullName>
    </recommendedName>
    <alternativeName>
        <fullName evidence="12">Zinc finger HIT domain-containing protein 6</fullName>
    </alternativeName>
</protein>
<comment type="subunit">
    <text evidence="10">Interacts with FBL, SNU13, NOP58, NUFIP1, RUVBL1, RUVBL2 and TAF9. Interacts (via HIT-type zinc finger) with the RUVBL1/RUVBL2 complex in the presence of ADP.</text>
</comment>
<sequence length="350" mass="39272">MSEPLLSELCTICHTTPPKYTCPRCAIRTCSLACARRHKNWSQCSGVRDPAAYATRAELQTASALDRDFNFITGVERGLERAEREARARGFVDLDHEYMQDPKNKRKRKRRDGSKEEAAGGGGAGGSKKLVKGELAFLRAAQDAGVKVERSPRGMTRNKENKSRFHPKHKCLSWTVDWIHTAGRSRVVQNYLETITIGQAYDRAYPPLPDEATSTPKEENKTEPFPPHRNIYIYIRRQADSHIVLAPLHPEAKLADVLRGRTVYEYPRLYVKSESPADIESGAVDETHVLEETWLRNNPTGIEAQDDDESDWTSSEGSSEESEDDDESETGSDSDSESESQVSDVKEETA</sequence>
<dbReference type="GO" id="GO:0048254">
    <property type="term" value="P:snoRNA localization"/>
    <property type="evidence" value="ECO:0007669"/>
    <property type="project" value="TreeGrafter"/>
</dbReference>
<dbReference type="Proteomes" id="UP000054383">
    <property type="component" value="Unassembled WGS sequence"/>
</dbReference>
<dbReference type="PROSITE" id="PS51083">
    <property type="entry name" value="ZF_HIT"/>
    <property type="match status" value="1"/>
</dbReference>
<evidence type="ECO:0000256" key="2">
    <source>
        <dbReference type="ARBA" id="ARBA00022517"/>
    </source>
</evidence>
<dbReference type="Pfam" id="PF04438">
    <property type="entry name" value="zf-HIT"/>
    <property type="match status" value="1"/>
</dbReference>
<feature type="compositionally biased region" description="Acidic residues" evidence="14">
    <location>
        <begin position="318"/>
        <end position="338"/>
    </location>
</feature>
<dbReference type="InterPro" id="IPR051639">
    <property type="entry name" value="BCD1"/>
</dbReference>
<keyword evidence="3" id="KW-0597">Phosphoprotein</keyword>
<keyword evidence="5 13" id="KW-0863">Zinc-finger</keyword>
<organism evidence="16 17">
    <name type="scientific">Talaromyces islandicus</name>
    <name type="common">Penicillium islandicum</name>
    <dbReference type="NCBI Taxonomy" id="28573"/>
    <lineage>
        <taxon>Eukaryota</taxon>
        <taxon>Fungi</taxon>
        <taxon>Dikarya</taxon>
        <taxon>Ascomycota</taxon>
        <taxon>Pezizomycotina</taxon>
        <taxon>Eurotiomycetes</taxon>
        <taxon>Eurotiomycetidae</taxon>
        <taxon>Eurotiales</taxon>
        <taxon>Trichocomaceae</taxon>
        <taxon>Talaromyces</taxon>
        <taxon>Talaromyces sect. Islandici</taxon>
    </lineage>
</organism>
<dbReference type="Gene3D" id="3.30.60.190">
    <property type="match status" value="1"/>
</dbReference>
<feature type="region of interest" description="Disordered" evidence="14">
    <location>
        <begin position="93"/>
        <end position="127"/>
    </location>
</feature>
<dbReference type="GO" id="GO:0070761">
    <property type="term" value="C:pre-snoRNP complex"/>
    <property type="evidence" value="ECO:0007669"/>
    <property type="project" value="TreeGrafter"/>
</dbReference>
<accession>A0A0U1LMZ0</accession>
<evidence type="ECO:0000256" key="13">
    <source>
        <dbReference type="PROSITE-ProRule" id="PRU00453"/>
    </source>
</evidence>
<proteinExistence type="inferred from homology"/>
<evidence type="ECO:0000256" key="10">
    <source>
        <dbReference type="ARBA" id="ARBA00061949"/>
    </source>
</evidence>
<dbReference type="AlphaFoldDB" id="A0A0U1LMZ0"/>
<evidence type="ECO:0000313" key="17">
    <source>
        <dbReference type="Proteomes" id="UP000054383"/>
    </source>
</evidence>
<dbReference type="STRING" id="28573.A0A0U1LMZ0"/>
<gene>
    <name evidence="16" type="primary">BCD1</name>
    <name evidence="16" type="ORF">PISL3812_01132</name>
</gene>
<dbReference type="SUPFAM" id="SSF144232">
    <property type="entry name" value="HIT/MYND zinc finger-like"/>
    <property type="match status" value="1"/>
</dbReference>
<evidence type="ECO:0000256" key="12">
    <source>
        <dbReference type="ARBA" id="ARBA00077531"/>
    </source>
</evidence>
<evidence type="ECO:0000256" key="5">
    <source>
        <dbReference type="ARBA" id="ARBA00022771"/>
    </source>
</evidence>
<dbReference type="PANTHER" id="PTHR13483">
    <property type="entry name" value="BOX C_D SNORNA PROTEIN 1-RELATED"/>
    <property type="match status" value="1"/>
</dbReference>
<dbReference type="InterPro" id="IPR057721">
    <property type="entry name" value="BCD1_alpha/beta"/>
</dbReference>
<keyword evidence="17" id="KW-1185">Reference proteome</keyword>
<dbReference type="GO" id="GO:0000492">
    <property type="term" value="P:box C/D snoRNP assembly"/>
    <property type="evidence" value="ECO:0007669"/>
    <property type="project" value="TreeGrafter"/>
</dbReference>
<evidence type="ECO:0000313" key="16">
    <source>
        <dbReference type="EMBL" id="CRG83776.1"/>
    </source>
</evidence>
<feature type="region of interest" description="Disordered" evidence="14">
    <location>
        <begin position="292"/>
        <end position="350"/>
    </location>
</feature>
<comment type="similarity">
    <text evidence="9">Belongs to the BCD1 family.</text>
</comment>
<name>A0A0U1LMZ0_TALIS</name>
<feature type="region of interest" description="Disordered" evidence="14">
    <location>
        <begin position="206"/>
        <end position="225"/>
    </location>
</feature>
<keyword evidence="1" id="KW-1017">Isopeptide bond</keyword>
<dbReference type="GO" id="GO:0008270">
    <property type="term" value="F:zinc ion binding"/>
    <property type="evidence" value="ECO:0007669"/>
    <property type="project" value="UniProtKB-UniRule"/>
</dbReference>
<dbReference type="FunFam" id="3.30.60.190:FF:000001">
    <property type="entry name" value="box C/D snoRNA protein 1"/>
    <property type="match status" value="1"/>
</dbReference>
<keyword evidence="7" id="KW-0832">Ubl conjugation</keyword>
<dbReference type="OMA" id="PWNNQLR"/>
<evidence type="ECO:0000256" key="4">
    <source>
        <dbReference type="ARBA" id="ARBA00022723"/>
    </source>
</evidence>